<dbReference type="InterPro" id="IPR022812">
    <property type="entry name" value="Dynamin"/>
</dbReference>
<name>A0A8E2JLA2_9PEZI</name>
<evidence type="ECO:0000259" key="4">
    <source>
        <dbReference type="PROSITE" id="PS51718"/>
    </source>
</evidence>
<dbReference type="Pfam" id="PF01031">
    <property type="entry name" value="Dynamin_M"/>
    <property type="match status" value="1"/>
</dbReference>
<dbReference type="PRINTS" id="PR00195">
    <property type="entry name" value="DYNAMIN"/>
</dbReference>
<evidence type="ECO:0000256" key="1">
    <source>
        <dbReference type="ARBA" id="ARBA00022741"/>
    </source>
</evidence>
<dbReference type="EMBL" id="KV751140">
    <property type="protein sequence ID" value="OCL01394.1"/>
    <property type="molecule type" value="Genomic_DNA"/>
</dbReference>
<sequence>MGYNRSQINGVAEIPSSAVHNPTHVQNGSPSFLDSDGEDAEILKILDRLRELGLEQKYELPQILVCGAQSAGKSSTLEAITGIPFPSDKYTCTKYVTEVTLERRREERVTVRITAHIGRSAEEQDELNKFNHDFLASEAQYRLPELMQSATALIFRGRTENAKFARDRLRVTISGPNKRPLQLLDLPGLIGFSGEGEEAVEMVEKLTIEEMEKQCSTILAVISAQTDYNNAKVLTHCRKYDPDGQRTLGVITCPDMQGVSQAYVDVLCNRDNIPQELRELKMQWHVLRNGPKEERANRDERERGFFTNDDNWKHVPAAHRGVDKLRDRLRDILFSVAKEGLPKIMGAMRIRKEQLEEEIISLGCDSFTDDELRARFRAVIDRLKNNARDHARGIYESNILEFDVTDPIRLRSRIVEESEIFRDRLLKHGNTWNPRVYVTPLDPDHDLKSLYKKDDLAIKGLKNSVFENEGEEVAHVAQIIVRTRGQEAPGYARHDVRSEVFWHLSKNWKLIADWFVDAVHSHCCKYFEQAVPLSFAQTATERGFGNANRVADRYLQILFTKIDHTKCKALEELETLERERKGQPVDYIRRFEGELRRHRENATMAGVNKAMNKISTNTREERWLTGSSLAEDIGKHTQEQNIHGWAKDYAIAAWIHYDIVRDHFLTNVIVQVIERHFMRDIGGIIPEQGLSIEDLRELVRPERHLEVRKAKLEKELDMLKKSLDVLQTSWQTN</sequence>
<organism evidence="5 6">
    <name type="scientific">Glonium stellatum</name>
    <dbReference type="NCBI Taxonomy" id="574774"/>
    <lineage>
        <taxon>Eukaryota</taxon>
        <taxon>Fungi</taxon>
        <taxon>Dikarya</taxon>
        <taxon>Ascomycota</taxon>
        <taxon>Pezizomycotina</taxon>
        <taxon>Dothideomycetes</taxon>
        <taxon>Pleosporomycetidae</taxon>
        <taxon>Gloniales</taxon>
        <taxon>Gloniaceae</taxon>
        <taxon>Glonium</taxon>
    </lineage>
</organism>
<evidence type="ECO:0000313" key="6">
    <source>
        <dbReference type="Proteomes" id="UP000250140"/>
    </source>
</evidence>
<evidence type="ECO:0000256" key="3">
    <source>
        <dbReference type="SAM" id="Coils"/>
    </source>
</evidence>
<dbReference type="OrthoDB" id="415706at2759"/>
<evidence type="ECO:0000313" key="5">
    <source>
        <dbReference type="EMBL" id="OCL01394.1"/>
    </source>
</evidence>
<dbReference type="GO" id="GO:0008017">
    <property type="term" value="F:microtubule binding"/>
    <property type="evidence" value="ECO:0007669"/>
    <property type="project" value="TreeGrafter"/>
</dbReference>
<dbReference type="SUPFAM" id="SSF52540">
    <property type="entry name" value="P-loop containing nucleoside triphosphate hydrolases"/>
    <property type="match status" value="1"/>
</dbReference>
<dbReference type="GO" id="GO:0000266">
    <property type="term" value="P:mitochondrial fission"/>
    <property type="evidence" value="ECO:0007669"/>
    <property type="project" value="TreeGrafter"/>
</dbReference>
<dbReference type="InterPro" id="IPR000375">
    <property type="entry name" value="Dynamin_stalk"/>
</dbReference>
<dbReference type="SMART" id="SM00053">
    <property type="entry name" value="DYNc"/>
    <property type="match status" value="1"/>
</dbReference>
<dbReference type="GO" id="GO:0006897">
    <property type="term" value="P:endocytosis"/>
    <property type="evidence" value="ECO:0007669"/>
    <property type="project" value="TreeGrafter"/>
</dbReference>
<feature type="coiled-coil region" evidence="3">
    <location>
        <begin position="702"/>
        <end position="729"/>
    </location>
</feature>
<dbReference type="PROSITE" id="PS51718">
    <property type="entry name" value="G_DYNAMIN_2"/>
    <property type="match status" value="1"/>
</dbReference>
<dbReference type="GO" id="GO:0016020">
    <property type="term" value="C:membrane"/>
    <property type="evidence" value="ECO:0007669"/>
    <property type="project" value="TreeGrafter"/>
</dbReference>
<feature type="domain" description="Dynamin-type G" evidence="4">
    <location>
        <begin position="57"/>
        <end position="342"/>
    </location>
</feature>
<proteinExistence type="predicted"/>
<dbReference type="InterPro" id="IPR027417">
    <property type="entry name" value="P-loop_NTPase"/>
</dbReference>
<dbReference type="AlphaFoldDB" id="A0A8E2JLA2"/>
<keyword evidence="2" id="KW-0342">GTP-binding</keyword>
<gene>
    <name evidence="5" type="ORF">AOQ84DRAFT_393696</name>
</gene>
<dbReference type="GO" id="GO:0005525">
    <property type="term" value="F:GTP binding"/>
    <property type="evidence" value="ECO:0007669"/>
    <property type="project" value="InterPro"/>
</dbReference>
<dbReference type="InterPro" id="IPR045063">
    <property type="entry name" value="Dynamin_N"/>
</dbReference>
<dbReference type="Proteomes" id="UP000250140">
    <property type="component" value="Unassembled WGS sequence"/>
</dbReference>
<dbReference type="GO" id="GO:0005874">
    <property type="term" value="C:microtubule"/>
    <property type="evidence" value="ECO:0007669"/>
    <property type="project" value="TreeGrafter"/>
</dbReference>
<dbReference type="GO" id="GO:0005739">
    <property type="term" value="C:mitochondrion"/>
    <property type="evidence" value="ECO:0007669"/>
    <property type="project" value="TreeGrafter"/>
</dbReference>
<reference evidence="5 6" key="1">
    <citation type="journal article" date="2016" name="Nat. Commun.">
        <title>Ectomycorrhizal ecology is imprinted in the genome of the dominant symbiotic fungus Cenococcum geophilum.</title>
        <authorList>
            <consortium name="DOE Joint Genome Institute"/>
            <person name="Peter M."/>
            <person name="Kohler A."/>
            <person name="Ohm R.A."/>
            <person name="Kuo A."/>
            <person name="Krutzmann J."/>
            <person name="Morin E."/>
            <person name="Arend M."/>
            <person name="Barry K.W."/>
            <person name="Binder M."/>
            <person name="Choi C."/>
            <person name="Clum A."/>
            <person name="Copeland A."/>
            <person name="Grisel N."/>
            <person name="Haridas S."/>
            <person name="Kipfer T."/>
            <person name="LaButti K."/>
            <person name="Lindquist E."/>
            <person name="Lipzen A."/>
            <person name="Maire R."/>
            <person name="Meier B."/>
            <person name="Mihaltcheva S."/>
            <person name="Molinier V."/>
            <person name="Murat C."/>
            <person name="Poggeler S."/>
            <person name="Quandt C.A."/>
            <person name="Sperisen C."/>
            <person name="Tritt A."/>
            <person name="Tisserant E."/>
            <person name="Crous P.W."/>
            <person name="Henrissat B."/>
            <person name="Nehls U."/>
            <person name="Egli S."/>
            <person name="Spatafora J.W."/>
            <person name="Grigoriev I.V."/>
            <person name="Martin F.M."/>
        </authorList>
    </citation>
    <scope>NUCLEOTIDE SEQUENCE [LARGE SCALE GENOMIC DNA]</scope>
    <source>
        <strain evidence="5 6">CBS 207.34</strain>
    </source>
</reference>
<keyword evidence="6" id="KW-1185">Reference proteome</keyword>
<keyword evidence="3" id="KW-0175">Coiled coil</keyword>
<accession>A0A8E2JLA2</accession>
<keyword evidence="1" id="KW-0547">Nucleotide-binding</keyword>
<dbReference type="InterPro" id="IPR030381">
    <property type="entry name" value="G_DYNAMIN_dom"/>
</dbReference>
<evidence type="ECO:0000256" key="2">
    <source>
        <dbReference type="ARBA" id="ARBA00023134"/>
    </source>
</evidence>
<dbReference type="Pfam" id="PF00350">
    <property type="entry name" value="Dynamin_N"/>
    <property type="match status" value="1"/>
</dbReference>
<dbReference type="GO" id="GO:0048312">
    <property type="term" value="P:intracellular distribution of mitochondria"/>
    <property type="evidence" value="ECO:0007669"/>
    <property type="project" value="TreeGrafter"/>
</dbReference>
<dbReference type="InterPro" id="IPR001401">
    <property type="entry name" value="Dynamin_GTPase"/>
</dbReference>
<dbReference type="Gene3D" id="3.40.50.300">
    <property type="entry name" value="P-loop containing nucleotide triphosphate hydrolases"/>
    <property type="match status" value="1"/>
</dbReference>
<dbReference type="GO" id="GO:0003924">
    <property type="term" value="F:GTPase activity"/>
    <property type="evidence" value="ECO:0007669"/>
    <property type="project" value="InterPro"/>
</dbReference>
<protein>
    <recommendedName>
        <fullName evidence="4">Dynamin-type G domain-containing protein</fullName>
    </recommendedName>
</protein>
<dbReference type="PANTHER" id="PTHR11566">
    <property type="entry name" value="DYNAMIN"/>
    <property type="match status" value="1"/>
</dbReference>
<dbReference type="PANTHER" id="PTHR11566:SF21">
    <property type="entry name" value="DYNAMIN RELATED PROTEIN 1, ISOFORM A"/>
    <property type="match status" value="1"/>
</dbReference>
<dbReference type="GO" id="GO:0016559">
    <property type="term" value="P:peroxisome fission"/>
    <property type="evidence" value="ECO:0007669"/>
    <property type="project" value="TreeGrafter"/>
</dbReference>